<feature type="region of interest" description="Disordered" evidence="1">
    <location>
        <begin position="1"/>
        <end position="21"/>
    </location>
</feature>
<protein>
    <submittedName>
        <fullName evidence="2">(northern house mosquito) hypothetical protein</fullName>
    </submittedName>
</protein>
<dbReference type="EMBL" id="HBUE01308471">
    <property type="protein sequence ID" value="CAG6582288.1"/>
    <property type="molecule type" value="Transcribed_RNA"/>
</dbReference>
<organism evidence="2">
    <name type="scientific">Culex pipiens</name>
    <name type="common">House mosquito</name>
    <dbReference type="NCBI Taxonomy" id="7175"/>
    <lineage>
        <taxon>Eukaryota</taxon>
        <taxon>Metazoa</taxon>
        <taxon>Ecdysozoa</taxon>
        <taxon>Arthropoda</taxon>
        <taxon>Hexapoda</taxon>
        <taxon>Insecta</taxon>
        <taxon>Pterygota</taxon>
        <taxon>Neoptera</taxon>
        <taxon>Endopterygota</taxon>
        <taxon>Diptera</taxon>
        <taxon>Nematocera</taxon>
        <taxon>Culicoidea</taxon>
        <taxon>Culicidae</taxon>
        <taxon>Culicinae</taxon>
        <taxon>Culicini</taxon>
        <taxon>Culex</taxon>
        <taxon>Culex</taxon>
    </lineage>
</organism>
<dbReference type="EMBL" id="HBUE01099541">
    <property type="protein sequence ID" value="CAG6484556.1"/>
    <property type="molecule type" value="Transcribed_RNA"/>
</dbReference>
<accession>A0A8D8FUX5</accession>
<dbReference type="EMBL" id="HBUE01099539">
    <property type="protein sequence ID" value="CAG6484554.1"/>
    <property type="molecule type" value="Transcribed_RNA"/>
</dbReference>
<proteinExistence type="predicted"/>
<dbReference type="AlphaFoldDB" id="A0A8D8FUX5"/>
<reference evidence="2" key="1">
    <citation type="submission" date="2021-05" db="EMBL/GenBank/DDBJ databases">
        <authorList>
            <person name="Alioto T."/>
            <person name="Alioto T."/>
            <person name="Gomez Garrido J."/>
        </authorList>
    </citation>
    <scope>NUCLEOTIDE SEQUENCE</scope>
</reference>
<evidence type="ECO:0000313" key="2">
    <source>
        <dbReference type="EMBL" id="CAG6484556.1"/>
    </source>
</evidence>
<feature type="compositionally biased region" description="Polar residues" evidence="1">
    <location>
        <begin position="1"/>
        <end position="12"/>
    </location>
</feature>
<sequence length="103" mass="11473">MLKVNITSPSKQQKNRPKNCKQQKAVQGMMAGPPGEDQCDGRATIWRGKIRPSAEPPICREFCSEGGAFVNPFIYAGLVVLPGKCRNHFRPPLSLLVRKWRPG</sequence>
<dbReference type="EMBL" id="HBUE01202282">
    <property type="protein sequence ID" value="CAG6530462.1"/>
    <property type="molecule type" value="Transcribed_RNA"/>
</dbReference>
<evidence type="ECO:0000256" key="1">
    <source>
        <dbReference type="SAM" id="MobiDB-lite"/>
    </source>
</evidence>
<name>A0A8D8FUX5_CULPI</name>